<protein>
    <recommendedName>
        <fullName evidence="3">LRRK2 ARM repeat domain-containing protein</fullName>
    </recommendedName>
</protein>
<evidence type="ECO:0000256" key="2">
    <source>
        <dbReference type="PROSITE-ProRule" id="PRU00259"/>
    </source>
</evidence>
<dbReference type="EMBL" id="HACG01005776">
    <property type="protein sequence ID" value="CEK52641.1"/>
    <property type="molecule type" value="Transcribed_RNA"/>
</dbReference>
<dbReference type="PANTHER" id="PTHR22895">
    <property type="entry name" value="ARMADILLO REPEAT-CONTAINING PROTEIN 6"/>
    <property type="match status" value="1"/>
</dbReference>
<evidence type="ECO:0000313" key="4">
    <source>
        <dbReference type="EMBL" id="CEK52641.1"/>
    </source>
</evidence>
<dbReference type="InterPro" id="IPR000225">
    <property type="entry name" value="Armadillo"/>
</dbReference>
<sequence>MAKQISQKTFDDVVRENMAEFDMDANEALQDAIQQFESQGVNLNIIVKDASLYAISEDGEVQHHPVVAAINKLSLALDNSSAASEDINDILKTIQNECDGDPARRNLAATNGAYPILFKALSCYKDVPENLNSVLKSFCALVDGQPDLIDASGIELLISLLKTYQNTPDTLELVIQAIRLNCIMHERNRLQFVNLNLIIILTEMLTMHRLNTTIIKEICICLRALTLDDDVRVPFGRATENAKTMVTEGDALKLIMQLCEEHRNDTSVLAELFLTLSCLAVRDEFCQEVMDRGGVCLIISACQSAVDDKAVVRQALLVLKALAGNDEVKHEIARLGGIELVVAAMNKYQNNAQVSSAACKVLTNITLRNTDNCYKVVECQGHEQIIQVMKIHPTVDKVQQNACMALRNLVSRAKELSECILALGAESLLNDIMKYHKDVADEAKAALRDLGCKVELRELWKGERGTIQ</sequence>
<dbReference type="Pfam" id="PF23744">
    <property type="entry name" value="ARM_LRRK2"/>
    <property type="match status" value="1"/>
</dbReference>
<organism evidence="4">
    <name type="scientific">Arion vulgaris</name>
    <dbReference type="NCBI Taxonomy" id="1028688"/>
    <lineage>
        <taxon>Eukaryota</taxon>
        <taxon>Metazoa</taxon>
        <taxon>Spiralia</taxon>
        <taxon>Lophotrochozoa</taxon>
        <taxon>Mollusca</taxon>
        <taxon>Gastropoda</taxon>
        <taxon>Heterobranchia</taxon>
        <taxon>Euthyneura</taxon>
        <taxon>Panpulmonata</taxon>
        <taxon>Eupulmonata</taxon>
        <taxon>Stylommatophora</taxon>
        <taxon>Helicina</taxon>
        <taxon>Arionoidea</taxon>
        <taxon>Arionidae</taxon>
        <taxon>Arion</taxon>
    </lineage>
</organism>
<reference evidence="4" key="1">
    <citation type="submission" date="2014-12" db="EMBL/GenBank/DDBJ databases">
        <title>Insight into the proteome of Arion vulgaris.</title>
        <authorList>
            <person name="Aradska J."/>
            <person name="Bulat T."/>
            <person name="Smidak R."/>
            <person name="Sarate P."/>
            <person name="Gangsoo J."/>
            <person name="Sialana F."/>
            <person name="Bilban M."/>
            <person name="Lubec G."/>
        </authorList>
    </citation>
    <scope>NUCLEOTIDE SEQUENCE</scope>
    <source>
        <tissue evidence="4">Skin</tissue>
    </source>
</reference>
<feature type="repeat" description="ARM" evidence="2">
    <location>
        <begin position="336"/>
        <end position="372"/>
    </location>
</feature>
<dbReference type="SMART" id="SM00185">
    <property type="entry name" value="ARM"/>
    <property type="match status" value="6"/>
</dbReference>
<dbReference type="GO" id="GO:0002244">
    <property type="term" value="P:hematopoietic progenitor cell differentiation"/>
    <property type="evidence" value="ECO:0007669"/>
    <property type="project" value="TreeGrafter"/>
</dbReference>
<evidence type="ECO:0000259" key="3">
    <source>
        <dbReference type="Pfam" id="PF23744"/>
    </source>
</evidence>
<name>A0A0B6Y9Z2_9EUPU</name>
<dbReference type="PANTHER" id="PTHR22895:SF0">
    <property type="entry name" value="ARMADILLO REPEAT-CONTAINING PROTEIN 6"/>
    <property type="match status" value="1"/>
</dbReference>
<evidence type="ECO:0000256" key="1">
    <source>
        <dbReference type="ARBA" id="ARBA00022737"/>
    </source>
</evidence>
<dbReference type="InterPro" id="IPR011989">
    <property type="entry name" value="ARM-like"/>
</dbReference>
<dbReference type="Gene3D" id="1.25.10.10">
    <property type="entry name" value="Leucine-rich Repeat Variant"/>
    <property type="match status" value="2"/>
</dbReference>
<keyword evidence="1" id="KW-0677">Repeat</keyword>
<feature type="domain" description="LRRK2 ARM repeat" evidence="3">
    <location>
        <begin position="331"/>
        <end position="450"/>
    </location>
</feature>
<dbReference type="AlphaFoldDB" id="A0A0B6Y9Z2"/>
<gene>
    <name evidence="4" type="primary">ORF17521</name>
</gene>
<dbReference type="InterPro" id="IPR056597">
    <property type="entry name" value="ARM_LRRK2"/>
</dbReference>
<proteinExistence type="predicted"/>
<accession>A0A0B6Y9Z2</accession>
<dbReference type="SUPFAM" id="SSF48371">
    <property type="entry name" value="ARM repeat"/>
    <property type="match status" value="1"/>
</dbReference>
<dbReference type="InterPro" id="IPR016024">
    <property type="entry name" value="ARM-type_fold"/>
</dbReference>
<dbReference type="PROSITE" id="PS50176">
    <property type="entry name" value="ARM_REPEAT"/>
    <property type="match status" value="1"/>
</dbReference>